<dbReference type="InterPro" id="IPR039672">
    <property type="entry name" value="MFS_2"/>
</dbReference>
<sequence length="422" mass="43476">MRSAYGAGHFAKSLAWSLTDLLIAYYANMRLGLSAADTGLLIALSTVQGAAIDVGAAYLLRRAEGLLSHILVIQFVAGLATAAMLLLLFRPGESFAALLVTLGGFRIAYAFYDVSQNALVSLLPEDEAEADLYVVIRQTLSGLARLAVAGLAFLLLGRHALAIGRESIVAGAIGLSIAATAGWMLRWKNSPDATGTPAPARTRSTPVGLARLLLAGAALAGPEAMAMRMVPFVEGDDLGGASGAGLLFALVLGTAIGPLMLRRAQGEPRRPAMAFTALAVAAAIAFLAGSRTGPAALWACFAHGVGIGGMMTLFWREMSVAIRSHARRTGERTDMFAFALLTATIKLSGALCGGALALLLDGFKAGAPAAMAALAIIIAAGGLVFLLAMAPGYRNDARSAARAGSGNEGFRRATPPPRSRTT</sequence>
<feature type="transmembrane region" description="Helical" evidence="3">
    <location>
        <begin position="168"/>
        <end position="185"/>
    </location>
</feature>
<dbReference type="PANTHER" id="PTHR11328:SF24">
    <property type="entry name" value="MAJOR FACILITATOR SUPERFAMILY (MFS) PROFILE DOMAIN-CONTAINING PROTEIN"/>
    <property type="match status" value="1"/>
</dbReference>
<accession>A0ABT8YD64</accession>
<dbReference type="Pfam" id="PF13347">
    <property type="entry name" value="MFS_2"/>
    <property type="match status" value="1"/>
</dbReference>
<feature type="transmembrane region" description="Helical" evidence="3">
    <location>
        <begin position="295"/>
        <end position="315"/>
    </location>
</feature>
<evidence type="ECO:0000256" key="1">
    <source>
        <dbReference type="ARBA" id="ARBA00009617"/>
    </source>
</evidence>
<evidence type="ECO:0000313" key="4">
    <source>
        <dbReference type="EMBL" id="MDO6416289.1"/>
    </source>
</evidence>
<feature type="transmembrane region" description="Helical" evidence="3">
    <location>
        <begin position="336"/>
        <end position="360"/>
    </location>
</feature>
<feature type="transmembrane region" description="Helical" evidence="3">
    <location>
        <begin position="66"/>
        <end position="88"/>
    </location>
</feature>
<keyword evidence="3" id="KW-0472">Membrane</keyword>
<protein>
    <submittedName>
        <fullName evidence="4">MFS transporter</fullName>
    </submittedName>
</protein>
<dbReference type="InterPro" id="IPR036259">
    <property type="entry name" value="MFS_trans_sf"/>
</dbReference>
<reference evidence="4" key="1">
    <citation type="submission" date="2023-07" db="EMBL/GenBank/DDBJ databases">
        <authorList>
            <person name="Kim M."/>
        </authorList>
    </citation>
    <scope>NUCLEOTIDE SEQUENCE</scope>
    <source>
        <strain evidence="4">BIUV-7</strain>
    </source>
</reference>
<proteinExistence type="inferred from homology"/>
<evidence type="ECO:0000256" key="2">
    <source>
        <dbReference type="SAM" id="MobiDB-lite"/>
    </source>
</evidence>
<keyword evidence="3" id="KW-1133">Transmembrane helix</keyword>
<comment type="similarity">
    <text evidence="1">Belongs to the sodium:galactoside symporter (TC 2.A.2) family.</text>
</comment>
<feature type="transmembrane region" description="Helical" evidence="3">
    <location>
        <begin position="366"/>
        <end position="388"/>
    </location>
</feature>
<keyword evidence="5" id="KW-1185">Reference proteome</keyword>
<dbReference type="EMBL" id="JAUOTP010000010">
    <property type="protein sequence ID" value="MDO6416289.1"/>
    <property type="molecule type" value="Genomic_DNA"/>
</dbReference>
<feature type="transmembrane region" description="Helical" evidence="3">
    <location>
        <begin position="272"/>
        <end position="289"/>
    </location>
</feature>
<feature type="region of interest" description="Disordered" evidence="2">
    <location>
        <begin position="400"/>
        <end position="422"/>
    </location>
</feature>
<dbReference type="SUPFAM" id="SSF103473">
    <property type="entry name" value="MFS general substrate transporter"/>
    <property type="match status" value="1"/>
</dbReference>
<evidence type="ECO:0000313" key="5">
    <source>
        <dbReference type="Proteomes" id="UP001169764"/>
    </source>
</evidence>
<keyword evidence="3" id="KW-0812">Transmembrane</keyword>
<feature type="transmembrane region" description="Helical" evidence="3">
    <location>
        <begin position="238"/>
        <end position="260"/>
    </location>
</feature>
<dbReference type="Proteomes" id="UP001169764">
    <property type="component" value="Unassembled WGS sequence"/>
</dbReference>
<name>A0ABT8YD64_9SPHN</name>
<feature type="transmembrane region" description="Helical" evidence="3">
    <location>
        <begin position="132"/>
        <end position="156"/>
    </location>
</feature>
<gene>
    <name evidence="4" type="ORF">Q4F19_18025</name>
</gene>
<organism evidence="4 5">
    <name type="scientific">Sphingomonas natans</name>
    <dbReference type="NCBI Taxonomy" id="3063330"/>
    <lineage>
        <taxon>Bacteria</taxon>
        <taxon>Pseudomonadati</taxon>
        <taxon>Pseudomonadota</taxon>
        <taxon>Alphaproteobacteria</taxon>
        <taxon>Sphingomonadales</taxon>
        <taxon>Sphingomonadaceae</taxon>
        <taxon>Sphingomonas</taxon>
    </lineage>
</organism>
<feature type="transmembrane region" description="Helical" evidence="3">
    <location>
        <begin position="39"/>
        <end position="60"/>
    </location>
</feature>
<dbReference type="PANTHER" id="PTHR11328">
    <property type="entry name" value="MAJOR FACILITATOR SUPERFAMILY DOMAIN-CONTAINING PROTEIN"/>
    <property type="match status" value="1"/>
</dbReference>
<comment type="caution">
    <text evidence="4">The sequence shown here is derived from an EMBL/GenBank/DDBJ whole genome shotgun (WGS) entry which is preliminary data.</text>
</comment>
<evidence type="ECO:0000256" key="3">
    <source>
        <dbReference type="SAM" id="Phobius"/>
    </source>
</evidence>